<gene>
    <name evidence="1" type="ORF">L21SP4_01952</name>
</gene>
<evidence type="ECO:0000313" key="1">
    <source>
        <dbReference type="EMBL" id="AKJ65187.1"/>
    </source>
</evidence>
<dbReference type="AlphaFoldDB" id="A0A0G3EIC0"/>
<keyword evidence="2" id="KW-1185">Reference proteome</keyword>
<name>A0A0G3EIC0_9BACT</name>
<proteinExistence type="predicted"/>
<dbReference type="EMBL" id="CP010904">
    <property type="protein sequence ID" value="AKJ65187.1"/>
    <property type="molecule type" value="Genomic_DNA"/>
</dbReference>
<reference evidence="2" key="1">
    <citation type="submission" date="2015-02" db="EMBL/GenBank/DDBJ databases">
        <title>Description and complete genome sequence of the first cultured representative of the subdivision 5 of the Verrucomicrobia phylum.</title>
        <authorList>
            <person name="Spring S."/>
            <person name="Bunk B."/>
            <person name="Sproer C."/>
            <person name="Klenk H.-P."/>
        </authorList>
    </citation>
    <scope>NUCLEOTIDE SEQUENCE [LARGE SCALE GENOMIC DNA]</scope>
    <source>
        <strain evidence="2">L21-Fru-AB</strain>
    </source>
</reference>
<dbReference type="KEGG" id="vbl:L21SP4_01952"/>
<sequence length="174" mass="19502">MYGHAAQIPEGWTAVSALNSILEAYGDLERRVQQRITRRWGGVCAHCATSCCRVDICEEALESVFLCRVREHFDQPGDFDPRFGWLGPGGCRLEVGRPPVCYAFFCDEIRNSLTPEAREQLDRLGSIMDRVGRVGPRGLHLVELTDPGDLEEINLDRFLSYADRARRALHGAGP</sequence>
<protein>
    <submittedName>
        <fullName evidence="1">Uncharacterized protein</fullName>
    </submittedName>
</protein>
<reference evidence="1 2" key="2">
    <citation type="journal article" date="2016" name="ISME J.">
        <title>Characterization of the first cultured representative of Verrucomicrobia subdivision 5 indicates the proposal of a novel phylum.</title>
        <authorList>
            <person name="Spring S."/>
            <person name="Bunk B."/>
            <person name="Sproer C."/>
            <person name="Schumann P."/>
            <person name="Rohde M."/>
            <person name="Tindall B.J."/>
            <person name="Klenk H.P."/>
        </authorList>
    </citation>
    <scope>NUCLEOTIDE SEQUENCE [LARGE SCALE GENOMIC DNA]</scope>
    <source>
        <strain evidence="1 2">L21-Fru-AB</strain>
    </source>
</reference>
<evidence type="ECO:0000313" key="2">
    <source>
        <dbReference type="Proteomes" id="UP000035268"/>
    </source>
</evidence>
<dbReference type="Proteomes" id="UP000035268">
    <property type="component" value="Chromosome"/>
</dbReference>
<accession>A0A0G3EIC0</accession>
<organism evidence="1 2">
    <name type="scientific">Kiritimatiella glycovorans</name>
    <dbReference type="NCBI Taxonomy" id="1307763"/>
    <lineage>
        <taxon>Bacteria</taxon>
        <taxon>Pseudomonadati</taxon>
        <taxon>Kiritimatiellota</taxon>
        <taxon>Kiritimatiellia</taxon>
        <taxon>Kiritimatiellales</taxon>
        <taxon>Kiritimatiellaceae</taxon>
        <taxon>Kiritimatiella</taxon>
    </lineage>
</organism>